<keyword evidence="3" id="KW-1185">Reference proteome</keyword>
<proteinExistence type="predicted"/>
<feature type="domain" description="ChsH2 C-terminal OB-fold" evidence="1">
    <location>
        <begin position="65"/>
        <end position="123"/>
    </location>
</feature>
<dbReference type="SUPFAM" id="SSF50249">
    <property type="entry name" value="Nucleic acid-binding proteins"/>
    <property type="match status" value="1"/>
</dbReference>
<dbReference type="Pfam" id="PF01796">
    <property type="entry name" value="OB_ChsH2_C"/>
    <property type="match status" value="1"/>
</dbReference>
<dbReference type="EMBL" id="BAABFB010000024">
    <property type="protein sequence ID" value="GAA4475134.1"/>
    <property type="molecule type" value="Genomic_DNA"/>
</dbReference>
<evidence type="ECO:0000313" key="2">
    <source>
        <dbReference type="EMBL" id="GAA4475134.1"/>
    </source>
</evidence>
<evidence type="ECO:0000259" key="1">
    <source>
        <dbReference type="Pfam" id="PF01796"/>
    </source>
</evidence>
<dbReference type="Proteomes" id="UP001501183">
    <property type="component" value="Unassembled WGS sequence"/>
</dbReference>
<protein>
    <recommendedName>
        <fullName evidence="1">ChsH2 C-terminal OB-fold domain-containing protein</fullName>
    </recommendedName>
</protein>
<evidence type="ECO:0000313" key="3">
    <source>
        <dbReference type="Proteomes" id="UP001501183"/>
    </source>
</evidence>
<dbReference type="PANTHER" id="PTHR34075:SF5">
    <property type="entry name" value="BLR3430 PROTEIN"/>
    <property type="match status" value="1"/>
</dbReference>
<dbReference type="InterPro" id="IPR052513">
    <property type="entry name" value="Thioester_dehydratase-like"/>
</dbReference>
<dbReference type="RefSeq" id="WP_345342872.1">
    <property type="nucleotide sequence ID" value="NZ_BAABFB010000024.1"/>
</dbReference>
<sequence>MHVTSPLLVEVPMHQNTPHPTPAAPGPDPLGSPALLINRCASCATSCAPLTAICPVCHGTELAAVPSTGTGAIVSWKATPGPQADTDPAVTAIVELDDGPRLYTWIEGEIPARASHPVRVEFRPTPRGHRFPVFAVRAS</sequence>
<comment type="caution">
    <text evidence="2">The sequence shown here is derived from an EMBL/GenBank/DDBJ whole genome shotgun (WGS) entry which is preliminary data.</text>
</comment>
<organism evidence="2 3">
    <name type="scientific">Rhodococcus olei</name>
    <dbReference type="NCBI Taxonomy" id="2161675"/>
    <lineage>
        <taxon>Bacteria</taxon>
        <taxon>Bacillati</taxon>
        <taxon>Actinomycetota</taxon>
        <taxon>Actinomycetes</taxon>
        <taxon>Mycobacteriales</taxon>
        <taxon>Nocardiaceae</taxon>
        <taxon>Rhodococcus</taxon>
    </lineage>
</organism>
<dbReference type="InterPro" id="IPR012340">
    <property type="entry name" value="NA-bd_OB-fold"/>
</dbReference>
<name>A0ABP8NZ43_9NOCA</name>
<dbReference type="InterPro" id="IPR002878">
    <property type="entry name" value="ChsH2_C"/>
</dbReference>
<reference evidence="3" key="1">
    <citation type="journal article" date="2019" name="Int. J. Syst. Evol. Microbiol.">
        <title>The Global Catalogue of Microorganisms (GCM) 10K type strain sequencing project: providing services to taxonomists for standard genome sequencing and annotation.</title>
        <authorList>
            <consortium name="The Broad Institute Genomics Platform"/>
            <consortium name="The Broad Institute Genome Sequencing Center for Infectious Disease"/>
            <person name="Wu L."/>
            <person name="Ma J."/>
        </authorList>
    </citation>
    <scope>NUCLEOTIDE SEQUENCE [LARGE SCALE GENOMIC DNA]</scope>
    <source>
        <strain evidence="3">JCM 32206</strain>
    </source>
</reference>
<dbReference type="PANTHER" id="PTHR34075">
    <property type="entry name" value="BLR3430 PROTEIN"/>
    <property type="match status" value="1"/>
</dbReference>
<gene>
    <name evidence="2" type="ORF">GCM10023094_12080</name>
</gene>
<accession>A0ABP8NZ43</accession>